<proteinExistence type="predicted"/>
<name>A0AAX6FSU0_IRIPA</name>
<evidence type="ECO:0000313" key="2">
    <source>
        <dbReference type="Proteomes" id="UP001140949"/>
    </source>
</evidence>
<reference evidence="1" key="2">
    <citation type="submission" date="2023-04" db="EMBL/GenBank/DDBJ databases">
        <authorList>
            <person name="Bruccoleri R.E."/>
            <person name="Oakeley E.J."/>
            <person name="Faust A.-M."/>
            <person name="Dessus-Babus S."/>
            <person name="Altorfer M."/>
            <person name="Burckhardt D."/>
            <person name="Oertli M."/>
            <person name="Naumann U."/>
            <person name="Petersen F."/>
            <person name="Wong J."/>
        </authorList>
    </citation>
    <scope>NUCLEOTIDE SEQUENCE</scope>
    <source>
        <strain evidence="1">GSM-AAB239-AS_SAM_17_03QT</strain>
        <tissue evidence="1">Leaf</tissue>
    </source>
</reference>
<comment type="caution">
    <text evidence="1">The sequence shown here is derived from an EMBL/GenBank/DDBJ whole genome shotgun (WGS) entry which is preliminary data.</text>
</comment>
<dbReference type="AlphaFoldDB" id="A0AAX6FSU0"/>
<dbReference type="Proteomes" id="UP001140949">
    <property type="component" value="Unassembled WGS sequence"/>
</dbReference>
<dbReference type="InterPro" id="IPR017395">
    <property type="entry name" value="Chlorophyllase-like"/>
</dbReference>
<dbReference type="Gene3D" id="3.40.50.1820">
    <property type="entry name" value="alpha/beta hydrolase"/>
    <property type="match status" value="1"/>
</dbReference>
<dbReference type="GO" id="GO:0047746">
    <property type="term" value="F:chlorophyllase activity"/>
    <property type="evidence" value="ECO:0007669"/>
    <property type="project" value="TreeGrafter"/>
</dbReference>
<keyword evidence="2" id="KW-1185">Reference proteome</keyword>
<dbReference type="Pfam" id="PF07224">
    <property type="entry name" value="Chlorophyllase"/>
    <property type="match status" value="1"/>
</dbReference>
<evidence type="ECO:0000313" key="1">
    <source>
        <dbReference type="EMBL" id="KAJ6819494.1"/>
    </source>
</evidence>
<protein>
    <submittedName>
        <fullName evidence="1">Chlorophyllase-2, chloroplastic</fullName>
    </submittedName>
</protein>
<dbReference type="EMBL" id="JANAVB010026196">
    <property type="protein sequence ID" value="KAJ6819494.1"/>
    <property type="molecule type" value="Genomic_DNA"/>
</dbReference>
<accession>A0AAX6FSU0</accession>
<dbReference type="InterPro" id="IPR029058">
    <property type="entry name" value="AB_hydrolase_fold"/>
</dbReference>
<organism evidence="1 2">
    <name type="scientific">Iris pallida</name>
    <name type="common">Sweet iris</name>
    <dbReference type="NCBI Taxonomy" id="29817"/>
    <lineage>
        <taxon>Eukaryota</taxon>
        <taxon>Viridiplantae</taxon>
        <taxon>Streptophyta</taxon>
        <taxon>Embryophyta</taxon>
        <taxon>Tracheophyta</taxon>
        <taxon>Spermatophyta</taxon>
        <taxon>Magnoliopsida</taxon>
        <taxon>Liliopsida</taxon>
        <taxon>Asparagales</taxon>
        <taxon>Iridaceae</taxon>
        <taxon>Iridoideae</taxon>
        <taxon>Irideae</taxon>
        <taxon>Iris</taxon>
    </lineage>
</organism>
<reference evidence="1" key="1">
    <citation type="journal article" date="2023" name="GigaByte">
        <title>Genome assembly of the bearded iris, Iris pallida Lam.</title>
        <authorList>
            <person name="Bruccoleri R.E."/>
            <person name="Oakeley E.J."/>
            <person name="Faust A.M.E."/>
            <person name="Altorfer M."/>
            <person name="Dessus-Babus S."/>
            <person name="Burckhardt D."/>
            <person name="Oertli M."/>
            <person name="Naumann U."/>
            <person name="Petersen F."/>
            <person name="Wong J."/>
        </authorList>
    </citation>
    <scope>NUCLEOTIDE SEQUENCE</scope>
    <source>
        <strain evidence="1">GSM-AAB239-AS_SAM_17_03QT</strain>
    </source>
</reference>
<gene>
    <name evidence="1" type="ORF">M6B38_402435</name>
</gene>
<sequence length="321" mass="34416">MAMVLATTEANNRTAVPMVVDPSTAAADSLFSVGDLTVEFSAVKSSKTPAWSPPVDITVASPLEKGLYPLLMFLHGYMLSKDDYRKLLQHIASHGYIVVAPQSNVLFPCSQADITGAAATTNWLPTGLQYILPKGVKVDLEKLALSGHSRGGHAAFALALGHAETDLKFSALLGIDPVAGPGPETQIPPKILTNEPSSFALDMPVLVVGSGLGEKKRLPIFPACAPEGVNHAEFYYECKTPCYYFVVSDYGHMDMLDDDAAFLMKCLCAKGTDRDLMRRSIGGLVVAFLKACLEDDKDDLQAILGDPDIAPAKLNPVDHRI</sequence>
<dbReference type="GO" id="GO:0015996">
    <property type="term" value="P:chlorophyll catabolic process"/>
    <property type="evidence" value="ECO:0007669"/>
    <property type="project" value="TreeGrafter"/>
</dbReference>
<dbReference type="SUPFAM" id="SSF53474">
    <property type="entry name" value="alpha/beta-Hydrolases"/>
    <property type="match status" value="1"/>
</dbReference>
<dbReference type="PANTHER" id="PTHR33428:SF10">
    <property type="entry name" value="CHLOROPHYLLASE-1"/>
    <property type="match status" value="1"/>
</dbReference>
<dbReference type="PANTHER" id="PTHR33428">
    <property type="entry name" value="CHLOROPHYLLASE-2, CHLOROPLASTIC"/>
    <property type="match status" value="1"/>
</dbReference>